<evidence type="ECO:0000256" key="1">
    <source>
        <dbReference type="SAM" id="MobiDB-lite"/>
    </source>
</evidence>
<feature type="signal peptide" evidence="2">
    <location>
        <begin position="1"/>
        <end position="24"/>
    </location>
</feature>
<feature type="compositionally biased region" description="Low complexity" evidence="1">
    <location>
        <begin position="266"/>
        <end position="276"/>
    </location>
</feature>
<accession>H8KW43</accession>
<dbReference type="STRING" id="929556.Solca_2009"/>
<feature type="compositionally biased region" description="Low complexity" evidence="1">
    <location>
        <begin position="243"/>
        <end position="253"/>
    </location>
</feature>
<sequence>MKSKLFLAIAASVLLGACSSSKMAQNSPKESVDNDLYFTNVKVSEPITYASNNTNSSRTENNDGPLTRYYDPNDDEYYYSNRINKFYYPGGYSTYFDDYYNPYRPYTSFNYGMGYYDPFYSSSYYWNRPYYWGMPSNYFSMSFGFGWGYPSYGYGYGYSPYCYNNYLGYYYNTPWYGGGYYPGYYVYNVAPSRTYNNYGPRNASGGTNINRPRGTTRPGTDAYIPRGSGSSVGSTRPAWRPENTGGTNNSGNTARPRDRSNGSGSTETTRPTTTRPSYDGGSRGTESRPSYTPPPSRSGGESRGSGGNNGGSARPRSRN</sequence>
<protein>
    <submittedName>
        <fullName evidence="3">Uncharacterized protein</fullName>
    </submittedName>
</protein>
<feature type="region of interest" description="Disordered" evidence="1">
    <location>
        <begin position="200"/>
        <end position="319"/>
    </location>
</feature>
<feature type="compositionally biased region" description="Polar residues" evidence="1">
    <location>
        <begin position="200"/>
        <end position="210"/>
    </location>
</feature>
<feature type="chain" id="PRO_5003613466" evidence="2">
    <location>
        <begin position="25"/>
        <end position="319"/>
    </location>
</feature>
<dbReference type="EMBL" id="CP003349">
    <property type="protein sequence ID" value="AFD07064.1"/>
    <property type="molecule type" value="Genomic_DNA"/>
</dbReference>
<reference evidence="3" key="1">
    <citation type="submission" date="2012-02" db="EMBL/GenBank/DDBJ databases">
        <title>The complete genome of Solitalea canadensis DSM 3403.</title>
        <authorList>
            <consortium name="US DOE Joint Genome Institute (JGI-PGF)"/>
            <person name="Lucas S."/>
            <person name="Copeland A."/>
            <person name="Lapidus A."/>
            <person name="Glavina del Rio T."/>
            <person name="Dalin E."/>
            <person name="Tice H."/>
            <person name="Bruce D."/>
            <person name="Goodwin L."/>
            <person name="Pitluck S."/>
            <person name="Peters L."/>
            <person name="Ovchinnikova G."/>
            <person name="Lu M."/>
            <person name="Kyrpides N."/>
            <person name="Mavromatis K."/>
            <person name="Ivanova N."/>
            <person name="Brettin T."/>
            <person name="Detter J.C."/>
            <person name="Han C."/>
            <person name="Larimer F."/>
            <person name="Land M."/>
            <person name="Hauser L."/>
            <person name="Markowitz V."/>
            <person name="Cheng J.-F."/>
            <person name="Hugenholtz P."/>
            <person name="Woyke T."/>
            <person name="Wu D."/>
            <person name="Spring S."/>
            <person name="Schroeder M."/>
            <person name="Kopitz M."/>
            <person name="Brambilla E."/>
            <person name="Klenk H.-P."/>
            <person name="Eisen J.A."/>
        </authorList>
    </citation>
    <scope>NUCLEOTIDE SEQUENCE</scope>
    <source>
        <strain evidence="3">DSM 3403</strain>
    </source>
</reference>
<keyword evidence="2" id="KW-0732">Signal</keyword>
<organism evidence="3 4">
    <name type="scientific">Solitalea canadensis (strain ATCC 29591 / DSM 3403 / JCM 21819 / LMG 8368 / NBRC 15130 / NCIMB 12057 / USAM 9D)</name>
    <name type="common">Flexibacter canadensis</name>
    <dbReference type="NCBI Taxonomy" id="929556"/>
    <lineage>
        <taxon>Bacteria</taxon>
        <taxon>Pseudomonadati</taxon>
        <taxon>Bacteroidota</taxon>
        <taxon>Sphingobacteriia</taxon>
        <taxon>Sphingobacteriales</taxon>
        <taxon>Sphingobacteriaceae</taxon>
        <taxon>Solitalea</taxon>
    </lineage>
</organism>
<dbReference type="PROSITE" id="PS51257">
    <property type="entry name" value="PROKAR_LIPOPROTEIN"/>
    <property type="match status" value="1"/>
</dbReference>
<dbReference type="KEGG" id="scn:Solca_2009"/>
<keyword evidence="4" id="KW-1185">Reference proteome</keyword>
<dbReference type="AlphaFoldDB" id="H8KW43"/>
<gene>
    <name evidence="3" type="ordered locus">Solca_2009</name>
</gene>
<dbReference type="OrthoDB" id="800068at2"/>
<evidence type="ECO:0000313" key="4">
    <source>
        <dbReference type="Proteomes" id="UP000007590"/>
    </source>
</evidence>
<feature type="compositionally biased region" description="Gly residues" evidence="1">
    <location>
        <begin position="301"/>
        <end position="310"/>
    </location>
</feature>
<dbReference type="RefSeq" id="WP_014680291.1">
    <property type="nucleotide sequence ID" value="NC_017770.1"/>
</dbReference>
<dbReference type="HOGENOM" id="CLU_871253_0_0_10"/>
<name>H8KW43_SOLCM</name>
<proteinExistence type="predicted"/>
<dbReference type="Proteomes" id="UP000007590">
    <property type="component" value="Chromosome"/>
</dbReference>
<dbReference type="eggNOG" id="ENOG5033G28">
    <property type="taxonomic scope" value="Bacteria"/>
</dbReference>
<evidence type="ECO:0000313" key="3">
    <source>
        <dbReference type="EMBL" id="AFD07064.1"/>
    </source>
</evidence>
<evidence type="ECO:0000256" key="2">
    <source>
        <dbReference type="SAM" id="SignalP"/>
    </source>
</evidence>